<sequence length="1795" mass="181471">MAASMQSESRLLLGGGGILTAGPDILSSILSEGCTRPVGSSFVASGELSRYQSLQGGLSSVLNADTGHVSTTAVEQLRQQLMCEQQAGLGGRPIEVDNLEKVGAGSFGVVYRGVWQGANVAIKYLVSSSTQQLQISATEALLSKLLAHPNVVQTFACKVVELTPEFFVGPGDHHSGAGTTRHSLPRAHGRHSQLHHQQQLEDRKDQHAHQQCKACHGIGCPGGCTASEGAADASHAGGGGGSPIVTAVANRSRVLIAATSGAAAAAAAPRPLTPPLSTANAFVGGRGGAGPAADLASGGGSYKGSPASLLQQADSTSSAQGQVPVLVPRGTAAIALDMEDEDPQQSDAAAVGDQTAPPLQLPQLVQLASDTANASGALGSGPQGRTSQRVSSSHERQQVRAEAPHQHQQHLLEGVAEVGASTGVAAVAAGVSDERLAVDTDGNESFQSGDGFGAPHISPLDGEPYALSKYRTLLGQIRAKPRDFLTQIIMEYCDRGSLQRAIDKNIFRASARWNSRVALRAMLRTAREIAQGMCHLHASQIVHGDLKPANVLLKSSRSDRRGFIAKVADFGLSKIVQVAERGSLECDTDATGTIAYMAPEVLNGSLCPAADIYSFGVILWQLITGERPFADVHPGRMWVGVCSGALQLEWPADAHPMVRKLGDACMSFDKRQRPSFTKVARVLGVIETVVRNEGASQAAAAMSAMRGSTGPDGRSAGALAPGGSAATGGGQRGGHDVGTAAAAAYAISLAAAAHAGSAGGLPCSSNASATQVAGLNNGSSGGRAGAVGGPAAGSSVFMSPVMLSPAQHYHMLQAMHPHYTPGQVQQLMMQQQQQQVQQQQRSHQHLQQQAAAVLGQHSSHSQHHQHHHQHTQVFQAYMHQHQATMLVQAQVHSSASGQAMPATHGGTGQPYPYAASPQTLGSGPFYPGGQAMAVGVAAGLPMSPSCSSLQGPISESGSSVLVATPRYGVTGPPAWAGHRRSSGYGSSIGPVPGASMAAAATMQQHQQHHHHHHQQQQQQQQLLQQQQQLLQQQQVAAAATGLPGAPFHNSWSGAAASSSVAPPVSGPSGVSADVPTRSIVPAPQFGHGHGQHSVPTTLRIPGGVPAPHIRLGTAPPAPGRNVVPTTPSGVQPDTGSYTVPPALPPRPAQQLHLYPLAASPQVAQAGAAAAAAANSSALKGTSSAPSTSQLPPDRPKQGDDPGPLLRGNSGPPLPVGSPPPNAVPPTMVVFPAMVPSGMPPGAHLNFKSPTCSGVTSAPGTSTGMAPQPGPLHGAQLAPSQQPLAPGTSPYSAAGGAAAGPAPEGQVARNSSQDQLADVGAAQQQQQHQQTRTPSAYALPHMWPPLTPAVVGGEAWTTSATQDNTHVGMHVQPAAMHHPGAMPPQGQLMQFLRPNGTVGDAAVGPAMAMAAVPGQAGLPMPILMSAWSGFPGTATSADMARSHSIVGGPSPAPAVGSSLTQGGDGSGNQTDVQQAMSAVIAASGPDASAAPSAEQPASGQATTQTQHGGGPVQLASSLPGPSHGSPLTYGVSPAGFEGAYYFTAGGPPFQMPAGGVAYYMPYVSLTASHQPMAGSGYAPPPTSGDPDGMHGSVADTLALGSVTADNSLMLGGGAGTAAGGGGTSAPMYAGNRGTHPGMGQATGSMGPDMSLSFQSAGAVPPGAAIVALQPLAYTQLPDSNTAPVGISASGAQGWPHGSGQGLPTAAPQLAAMSASGMSGASMPPPTLPPTGVSSLRRLSAVAHEGTAAAAAHGGYGPQPGSPGSAAGYREREREGGCPPQGLQRDAILEGDEEEDR</sequence>
<dbReference type="InterPro" id="IPR000719">
    <property type="entry name" value="Prot_kinase_dom"/>
</dbReference>
<gene>
    <name evidence="3" type="ORF">HYH02_005088</name>
</gene>
<feature type="region of interest" description="Disordered" evidence="1">
    <location>
        <begin position="1053"/>
        <end position="1093"/>
    </location>
</feature>
<feature type="region of interest" description="Disordered" evidence="1">
    <location>
        <begin position="701"/>
        <end position="735"/>
    </location>
</feature>
<feature type="compositionally biased region" description="Polar residues" evidence="1">
    <location>
        <begin position="1123"/>
        <end position="1137"/>
    </location>
</feature>
<protein>
    <recommendedName>
        <fullName evidence="2">Protein kinase domain-containing protein</fullName>
    </recommendedName>
</protein>
<name>A0A835WLS6_9CHLO</name>
<feature type="region of interest" description="Disordered" evidence="1">
    <location>
        <begin position="1712"/>
        <end position="1731"/>
    </location>
</feature>
<evidence type="ECO:0000256" key="1">
    <source>
        <dbReference type="SAM" id="MobiDB-lite"/>
    </source>
</evidence>
<dbReference type="InterPro" id="IPR008271">
    <property type="entry name" value="Ser/Thr_kinase_AS"/>
</dbReference>
<dbReference type="FunFam" id="1.10.510.10:FF:001308">
    <property type="entry name" value="Predicted protein"/>
    <property type="match status" value="1"/>
</dbReference>
<dbReference type="Proteomes" id="UP000613740">
    <property type="component" value="Unassembled WGS sequence"/>
</dbReference>
<dbReference type="EMBL" id="JAEHOD010000013">
    <property type="protein sequence ID" value="KAG2449554.1"/>
    <property type="molecule type" value="Genomic_DNA"/>
</dbReference>
<feature type="compositionally biased region" description="Basic residues" evidence="1">
    <location>
        <begin position="183"/>
        <end position="194"/>
    </location>
</feature>
<keyword evidence="4" id="KW-1185">Reference proteome</keyword>
<reference evidence="3" key="1">
    <citation type="journal article" date="2020" name="bioRxiv">
        <title>Comparative genomics of Chlamydomonas.</title>
        <authorList>
            <person name="Craig R.J."/>
            <person name="Hasan A.R."/>
            <person name="Ness R.W."/>
            <person name="Keightley P.D."/>
        </authorList>
    </citation>
    <scope>NUCLEOTIDE SEQUENCE</scope>
    <source>
        <strain evidence="3">CCAP 11/173</strain>
    </source>
</reference>
<feature type="region of interest" description="Disordered" evidence="1">
    <location>
        <begin position="1440"/>
        <end position="1469"/>
    </location>
</feature>
<feature type="compositionally biased region" description="Polar residues" evidence="1">
    <location>
        <begin position="1178"/>
        <end position="1190"/>
    </location>
</feature>
<feature type="compositionally biased region" description="Polar residues" evidence="1">
    <location>
        <begin position="308"/>
        <end position="321"/>
    </location>
</feature>
<proteinExistence type="predicted"/>
<dbReference type="SMART" id="SM00220">
    <property type="entry name" value="S_TKc"/>
    <property type="match status" value="1"/>
</dbReference>
<dbReference type="OrthoDB" id="544350at2759"/>
<dbReference type="InterPro" id="IPR001245">
    <property type="entry name" value="Ser-Thr/Tyr_kinase_cat_dom"/>
</dbReference>
<dbReference type="PROSITE" id="PS00108">
    <property type="entry name" value="PROTEIN_KINASE_ST"/>
    <property type="match status" value="1"/>
</dbReference>
<feature type="region of interest" description="Disordered" evidence="1">
    <location>
        <begin position="373"/>
        <end position="408"/>
    </location>
</feature>
<feature type="region of interest" description="Disordered" evidence="1">
    <location>
        <begin position="889"/>
        <end position="908"/>
    </location>
</feature>
<dbReference type="PANTHER" id="PTHR44329:SF289">
    <property type="entry name" value="SERINE_THREONINE-PROTEIN KINASE VIK"/>
    <property type="match status" value="1"/>
</dbReference>
<feature type="region of interest" description="Disordered" evidence="1">
    <location>
        <begin position="973"/>
        <end position="1022"/>
    </location>
</feature>
<feature type="compositionally biased region" description="Low complexity" evidence="1">
    <location>
        <begin position="1515"/>
        <end position="1525"/>
    </location>
</feature>
<feature type="region of interest" description="Disordered" evidence="1">
    <location>
        <begin position="294"/>
        <end position="324"/>
    </location>
</feature>
<evidence type="ECO:0000259" key="2">
    <source>
        <dbReference type="PROSITE" id="PS50011"/>
    </source>
</evidence>
<feature type="compositionally biased region" description="Low complexity" evidence="1">
    <location>
        <begin position="1742"/>
        <end position="1751"/>
    </location>
</feature>
<feature type="region of interest" description="Disordered" evidence="1">
    <location>
        <begin position="1249"/>
        <end position="1333"/>
    </location>
</feature>
<feature type="compositionally biased region" description="Low complexity" evidence="1">
    <location>
        <begin position="1053"/>
        <end position="1072"/>
    </location>
</feature>
<feature type="compositionally biased region" description="Polar residues" evidence="1">
    <location>
        <begin position="1456"/>
        <end position="1469"/>
    </location>
</feature>
<feature type="compositionally biased region" description="Low complexity" evidence="1">
    <location>
        <begin position="1482"/>
        <end position="1505"/>
    </location>
</feature>
<dbReference type="GO" id="GO:0005524">
    <property type="term" value="F:ATP binding"/>
    <property type="evidence" value="ECO:0007669"/>
    <property type="project" value="InterPro"/>
</dbReference>
<feature type="region of interest" description="Disordered" evidence="1">
    <location>
        <begin position="1742"/>
        <end position="1795"/>
    </location>
</feature>
<feature type="region of interest" description="Disordered" evidence="1">
    <location>
        <begin position="1113"/>
        <end position="1140"/>
    </location>
</feature>
<dbReference type="InterPro" id="IPR011009">
    <property type="entry name" value="Kinase-like_dom_sf"/>
</dbReference>
<dbReference type="Gene3D" id="3.30.200.20">
    <property type="entry name" value="Phosphorylase Kinase, domain 1"/>
    <property type="match status" value="1"/>
</dbReference>
<feature type="domain" description="Protein kinase" evidence="2">
    <location>
        <begin position="372"/>
        <end position="690"/>
    </location>
</feature>
<feature type="region of interest" description="Disordered" evidence="1">
    <location>
        <begin position="1482"/>
        <end position="1525"/>
    </location>
</feature>
<dbReference type="InterPro" id="IPR051681">
    <property type="entry name" value="Ser/Thr_Kinases-Pseudokinases"/>
</dbReference>
<dbReference type="PROSITE" id="PS50011">
    <property type="entry name" value="PROTEIN_KINASE_DOM"/>
    <property type="match status" value="1"/>
</dbReference>
<feature type="compositionally biased region" description="Low complexity" evidence="1">
    <location>
        <begin position="1284"/>
        <end position="1302"/>
    </location>
</feature>
<dbReference type="Gene3D" id="1.10.510.10">
    <property type="entry name" value="Transferase(Phosphotransferase) domain 1"/>
    <property type="match status" value="1"/>
</dbReference>
<feature type="compositionally biased region" description="Pro residues" evidence="1">
    <location>
        <begin position="1211"/>
        <end position="1220"/>
    </location>
</feature>
<accession>A0A835WLS6</accession>
<dbReference type="SUPFAM" id="SSF56112">
    <property type="entry name" value="Protein kinase-like (PK-like)"/>
    <property type="match status" value="1"/>
</dbReference>
<dbReference type="Pfam" id="PF07714">
    <property type="entry name" value="PK_Tyr_Ser-Thr"/>
    <property type="match status" value="2"/>
</dbReference>
<feature type="region of interest" description="Disordered" evidence="1">
    <location>
        <begin position="1178"/>
        <end position="1220"/>
    </location>
</feature>
<feature type="compositionally biased region" description="Low complexity" evidence="1">
    <location>
        <begin position="713"/>
        <end position="724"/>
    </location>
</feature>
<feature type="compositionally biased region" description="Basic and acidic residues" evidence="1">
    <location>
        <begin position="392"/>
        <end position="405"/>
    </location>
</feature>
<feature type="compositionally biased region" description="Polar residues" evidence="1">
    <location>
        <begin position="1249"/>
        <end position="1264"/>
    </location>
</feature>
<comment type="caution">
    <text evidence="3">The sequence shown here is derived from an EMBL/GenBank/DDBJ whole genome shotgun (WGS) entry which is preliminary data.</text>
</comment>
<evidence type="ECO:0000313" key="3">
    <source>
        <dbReference type="EMBL" id="KAG2449554.1"/>
    </source>
</evidence>
<dbReference type="GO" id="GO:0004674">
    <property type="term" value="F:protein serine/threonine kinase activity"/>
    <property type="evidence" value="ECO:0007669"/>
    <property type="project" value="TreeGrafter"/>
</dbReference>
<dbReference type="PANTHER" id="PTHR44329">
    <property type="entry name" value="SERINE/THREONINE-PROTEIN KINASE TNNI3K-RELATED"/>
    <property type="match status" value="1"/>
</dbReference>
<feature type="compositionally biased region" description="Low complexity" evidence="1">
    <location>
        <begin position="1312"/>
        <end position="1329"/>
    </location>
</feature>
<feature type="region of interest" description="Disordered" evidence="1">
    <location>
        <begin position="170"/>
        <end position="205"/>
    </location>
</feature>
<organism evidence="3 4">
    <name type="scientific">Chlamydomonas schloesseri</name>
    <dbReference type="NCBI Taxonomy" id="2026947"/>
    <lineage>
        <taxon>Eukaryota</taxon>
        <taxon>Viridiplantae</taxon>
        <taxon>Chlorophyta</taxon>
        <taxon>core chlorophytes</taxon>
        <taxon>Chlorophyceae</taxon>
        <taxon>CS clade</taxon>
        <taxon>Chlamydomonadales</taxon>
        <taxon>Chlamydomonadaceae</taxon>
        <taxon>Chlamydomonas</taxon>
    </lineage>
</organism>
<evidence type="ECO:0000313" key="4">
    <source>
        <dbReference type="Proteomes" id="UP000613740"/>
    </source>
</evidence>